<evidence type="ECO:0000256" key="4">
    <source>
        <dbReference type="ARBA" id="ARBA00022982"/>
    </source>
</evidence>
<dbReference type="RefSeq" id="WP_169453702.1">
    <property type="nucleotide sequence ID" value="NZ_CP051774.1"/>
</dbReference>
<dbReference type="Gene3D" id="2.60.40.10">
    <property type="entry name" value="Immunoglobulins"/>
    <property type="match status" value="1"/>
</dbReference>
<evidence type="ECO:0000256" key="5">
    <source>
        <dbReference type="ARBA" id="ARBA00023004"/>
    </source>
</evidence>
<dbReference type="GO" id="GO:0005886">
    <property type="term" value="C:plasma membrane"/>
    <property type="evidence" value="ECO:0007669"/>
    <property type="project" value="TreeGrafter"/>
</dbReference>
<dbReference type="InterPro" id="IPR017896">
    <property type="entry name" value="4Fe4S_Fe-S-bd"/>
</dbReference>
<keyword evidence="3" id="KW-0479">Metal-binding</keyword>
<dbReference type="PANTHER" id="PTHR30176:SF3">
    <property type="entry name" value="FERREDOXIN-TYPE PROTEIN NAPH"/>
    <property type="match status" value="1"/>
</dbReference>
<dbReference type="InterPro" id="IPR013783">
    <property type="entry name" value="Ig-like_fold"/>
</dbReference>
<dbReference type="AlphaFoldDB" id="A0A858RFQ9"/>
<feature type="transmembrane region" description="Helical" evidence="7">
    <location>
        <begin position="161"/>
        <end position="178"/>
    </location>
</feature>
<keyword evidence="7" id="KW-0472">Membrane</keyword>
<evidence type="ECO:0000256" key="3">
    <source>
        <dbReference type="ARBA" id="ARBA00022723"/>
    </source>
</evidence>
<keyword evidence="5" id="KW-0408">Iron</keyword>
<dbReference type="InterPro" id="IPR032879">
    <property type="entry name" value="FixG_C"/>
</dbReference>
<dbReference type="InterPro" id="IPR017900">
    <property type="entry name" value="4Fe4S_Fe_S_CS"/>
</dbReference>
<keyword evidence="7" id="KW-1133">Transmembrane helix</keyword>
<keyword evidence="7" id="KW-0812">Transmembrane</keyword>
<dbReference type="GO" id="GO:0051539">
    <property type="term" value="F:4 iron, 4 sulfur cluster binding"/>
    <property type="evidence" value="ECO:0007669"/>
    <property type="project" value="UniProtKB-KW"/>
</dbReference>
<evidence type="ECO:0000256" key="1">
    <source>
        <dbReference type="ARBA" id="ARBA00022448"/>
    </source>
</evidence>
<dbReference type="EMBL" id="CP051774">
    <property type="protein sequence ID" value="QJE95388.1"/>
    <property type="molecule type" value="Genomic_DNA"/>
</dbReference>
<dbReference type="Proteomes" id="UP000501812">
    <property type="component" value="Chromosome"/>
</dbReference>
<evidence type="ECO:0000256" key="6">
    <source>
        <dbReference type="ARBA" id="ARBA00023014"/>
    </source>
</evidence>
<feature type="transmembrane region" description="Helical" evidence="7">
    <location>
        <begin position="198"/>
        <end position="215"/>
    </location>
</feature>
<name>A0A858RFQ9_9BACT</name>
<dbReference type="Pfam" id="PF11614">
    <property type="entry name" value="FixG_C"/>
    <property type="match status" value="1"/>
</dbReference>
<gene>
    <name evidence="9" type="primary">ccoG</name>
    <name evidence="9" type="ORF">HHL09_06200</name>
</gene>
<dbReference type="Gene3D" id="3.30.70.20">
    <property type="match status" value="1"/>
</dbReference>
<protein>
    <submittedName>
        <fullName evidence="9">Cytochrome c oxidase accessory protein CcoG</fullName>
    </submittedName>
</protein>
<proteinExistence type="predicted"/>
<evidence type="ECO:0000313" key="10">
    <source>
        <dbReference type="Proteomes" id="UP000501812"/>
    </source>
</evidence>
<organism evidence="9 10">
    <name type="scientific">Luteolibacter luteus</name>
    <dbReference type="NCBI Taxonomy" id="2728835"/>
    <lineage>
        <taxon>Bacteria</taxon>
        <taxon>Pseudomonadati</taxon>
        <taxon>Verrucomicrobiota</taxon>
        <taxon>Verrucomicrobiia</taxon>
        <taxon>Verrucomicrobiales</taxon>
        <taxon>Verrucomicrobiaceae</taxon>
        <taxon>Luteolibacter</taxon>
    </lineage>
</organism>
<feature type="transmembrane region" description="Helical" evidence="7">
    <location>
        <begin position="41"/>
        <end position="58"/>
    </location>
</feature>
<dbReference type="SUPFAM" id="SSF54862">
    <property type="entry name" value="4Fe-4S ferredoxins"/>
    <property type="match status" value="1"/>
</dbReference>
<reference evidence="9 10" key="1">
    <citation type="submission" date="2020-04" db="EMBL/GenBank/DDBJ databases">
        <title>Luteolibacter sp. G-1-1-1 isolated from soil.</title>
        <authorList>
            <person name="Dahal R.H."/>
        </authorList>
    </citation>
    <scope>NUCLEOTIDE SEQUENCE [LARGE SCALE GENOMIC DNA]</scope>
    <source>
        <strain evidence="9 10">G-1-1-1</strain>
    </source>
</reference>
<feature type="domain" description="4Fe-4S ferredoxin-type" evidence="8">
    <location>
        <begin position="252"/>
        <end position="280"/>
    </location>
</feature>
<dbReference type="KEGG" id="luo:HHL09_06200"/>
<dbReference type="Pfam" id="PF12801">
    <property type="entry name" value="Fer4_5"/>
    <property type="match status" value="1"/>
</dbReference>
<keyword evidence="1" id="KW-0813">Transport</keyword>
<dbReference type="PROSITE" id="PS00198">
    <property type="entry name" value="4FE4S_FER_1"/>
    <property type="match status" value="1"/>
</dbReference>
<keyword evidence="4" id="KW-0249">Electron transport</keyword>
<evidence type="ECO:0000256" key="2">
    <source>
        <dbReference type="ARBA" id="ARBA00022485"/>
    </source>
</evidence>
<accession>A0A858RFQ9</accession>
<dbReference type="PROSITE" id="PS51379">
    <property type="entry name" value="4FE4S_FER_2"/>
    <property type="match status" value="1"/>
</dbReference>
<keyword evidence="6" id="KW-0411">Iron-sulfur</keyword>
<keyword evidence="10" id="KW-1185">Reference proteome</keyword>
<feature type="transmembrane region" description="Helical" evidence="7">
    <location>
        <begin position="329"/>
        <end position="348"/>
    </location>
</feature>
<evidence type="ECO:0000256" key="7">
    <source>
        <dbReference type="SAM" id="Phobius"/>
    </source>
</evidence>
<dbReference type="InterPro" id="IPR051684">
    <property type="entry name" value="Electron_Trans/Redox"/>
</dbReference>
<dbReference type="Pfam" id="PF13746">
    <property type="entry name" value="Fer4_18"/>
    <property type="match status" value="1"/>
</dbReference>
<evidence type="ECO:0000313" key="9">
    <source>
        <dbReference type="EMBL" id="QJE95388.1"/>
    </source>
</evidence>
<dbReference type="InterPro" id="IPR014116">
    <property type="entry name" value="Cyt_c_oxidase_cbb3_FixG"/>
</dbReference>
<evidence type="ECO:0000259" key="8">
    <source>
        <dbReference type="PROSITE" id="PS51379"/>
    </source>
</evidence>
<feature type="transmembrane region" description="Helical" evidence="7">
    <location>
        <begin position="85"/>
        <end position="106"/>
    </location>
</feature>
<keyword evidence="2" id="KW-0004">4Fe-4S</keyword>
<dbReference type="PANTHER" id="PTHR30176">
    <property type="entry name" value="FERREDOXIN-TYPE PROTEIN NAPH"/>
    <property type="match status" value="1"/>
</dbReference>
<sequence length="467" mass="52084">MSAQVPKRPNLDSVTTINRDGSHYFLQTADVSGRWTTARRIFGAILIAIYAALPWIPINGNPALFFDVEQRRFHVFGLTLVPQDLWVMFFGITGLGFTLFFVTSLLGRLWCGWACPYTVFLDHVFRRIERFTEGDAVARRRLDSAPWTAGKLVRRVGKHSLYLLCSSLIAHVFLSYFISIPRLYEHMQEGPLSHVTDFAVVVFLTLSLWFCFGWFREQFCIIMCPYGRLQSALTDDNTVIIGYDEKRGEPRGAPGKVAGDCIDCRRCVNVCPTGIDIRNGLQLECIGCAACIDACDDIMTKIHKPKGLVRYDSLNGLTGKKRRIFRPRVAAYTALGLLGLIAFVIAGWKNAKPFTADFSRMRGQPFYTDTASVRNHFQVRFHNKRNQPARFTLQLSGAPEGFTLSGAGTAIEVPPLGEITRPAIVVAPVGAYRGPENLSIEVRAEPGGVVLKHDMRFLGPEPSATSP</sequence>
<dbReference type="GO" id="GO:0046872">
    <property type="term" value="F:metal ion binding"/>
    <property type="evidence" value="ECO:0007669"/>
    <property type="project" value="UniProtKB-KW"/>
</dbReference>
<dbReference type="NCBIfam" id="TIGR02745">
    <property type="entry name" value="ccoG_rdxA_fixG"/>
    <property type="match status" value="1"/>
</dbReference>